<proteinExistence type="predicted"/>
<keyword evidence="1" id="KW-0812">Transmembrane</keyword>
<gene>
    <name evidence="2" type="ORF">kuste2452</name>
</gene>
<name>Q1Q6K4_KUEST</name>
<accession>Q1Q6K4</accession>
<sequence>MLHNCCLPVRDRTHTGMFWICFEFYAMLFEFVSYFVFRISYFLFLACLVPAMPAYSRIKDIPFITF</sequence>
<protein>
    <submittedName>
        <fullName evidence="2">Uncharacterized protein</fullName>
    </submittedName>
</protein>
<keyword evidence="1" id="KW-0472">Membrane</keyword>
<reference evidence="2" key="1">
    <citation type="journal article" date="2006" name="Nature">
        <title>Deciphering the evolution and metabolism of an anammox bacterium from a community genome.</title>
        <authorList>
            <person name="Strous M."/>
            <person name="Pelletier E."/>
            <person name="Mangenot S."/>
            <person name="Rattei T."/>
            <person name="Lehner A."/>
            <person name="Taylor M.W."/>
            <person name="Horn M."/>
            <person name="Daims H."/>
            <person name="Bartol-Mavel D."/>
            <person name="Wincker P."/>
            <person name="Barbe V."/>
            <person name="Fonknechten N."/>
            <person name="Vallenet D."/>
            <person name="Segurens B."/>
            <person name="Schenowitz-Truong C."/>
            <person name="Medigue C."/>
            <person name="Collingro A."/>
            <person name="Snel B."/>
            <person name="Dutilh B.E."/>
            <person name="OpDenCamp H.J.M."/>
            <person name="vanDerDrift C."/>
            <person name="Cirpus I."/>
            <person name="vanDePas-Schoonen K.T."/>
            <person name="Harhangi H.R."/>
            <person name="vanNiftrik L."/>
            <person name="Schmid M."/>
            <person name="Keltjens J."/>
            <person name="vanDeVossenberg J."/>
            <person name="Kartal B."/>
            <person name="Meier H."/>
            <person name="Frishman D."/>
            <person name="Huynen M.A."/>
            <person name="Mewes H."/>
            <person name="Weissenbach J."/>
            <person name="Jetten M.S.M."/>
            <person name="Wagner M."/>
            <person name="LePaslier D."/>
        </authorList>
    </citation>
    <scope>NUCLEOTIDE SEQUENCE</scope>
</reference>
<keyword evidence="1" id="KW-1133">Transmembrane helix</keyword>
<feature type="transmembrane region" description="Helical" evidence="1">
    <location>
        <begin position="24"/>
        <end position="49"/>
    </location>
</feature>
<organism evidence="2">
    <name type="scientific">Kuenenia stuttgartiensis</name>
    <dbReference type="NCBI Taxonomy" id="174633"/>
    <lineage>
        <taxon>Bacteria</taxon>
        <taxon>Pseudomonadati</taxon>
        <taxon>Planctomycetota</taxon>
        <taxon>Candidatus Brocadiia</taxon>
        <taxon>Candidatus Brocadiales</taxon>
        <taxon>Candidatus Brocadiaceae</taxon>
        <taxon>Candidatus Kuenenia</taxon>
    </lineage>
</organism>
<dbReference type="AlphaFoldDB" id="Q1Q6K4"/>
<reference evidence="2" key="2">
    <citation type="submission" date="2006-01" db="EMBL/GenBank/DDBJ databases">
        <authorList>
            <person name="Genoscope"/>
        </authorList>
    </citation>
    <scope>NUCLEOTIDE SEQUENCE</scope>
</reference>
<dbReference type="EMBL" id="CT573071">
    <property type="protein sequence ID" value="CAJ73199.1"/>
    <property type="molecule type" value="Genomic_DNA"/>
</dbReference>
<evidence type="ECO:0000256" key="1">
    <source>
        <dbReference type="SAM" id="Phobius"/>
    </source>
</evidence>
<evidence type="ECO:0000313" key="2">
    <source>
        <dbReference type="EMBL" id="CAJ73199.1"/>
    </source>
</evidence>